<name>A0ABY7HTF4_9GAMM</name>
<feature type="region of interest" description="Disordered" evidence="1">
    <location>
        <begin position="755"/>
        <end position="774"/>
    </location>
</feature>
<evidence type="ECO:0000256" key="1">
    <source>
        <dbReference type="SAM" id="MobiDB-lite"/>
    </source>
</evidence>
<sequence length="774" mass="85344">MMRIIASAEFRPCSSFYYRVNPLNLVLSLLRNVSTRLSSLAAPSLSSDWQQNGRAFLVDIAALKGADSLTQIHYAVLNPLLENRLIPEDIAVLIRPLTTLTSALALETAIRPVTISPLLHTFRRRNQAAVIYTVLMQPLRLMAAPYESKVLLYQLADFAFNRLSDITVGNRLSGAAADLPALYLALQVYREIPLSDEVYSAAQWLMSGWNIDVFGAGQDACFNPVFTLLACLLVLWRIKPNVPQTCVALNAFWSITSRLMAIGPLVLLSRPAPIIDTRRIPALTYEVPKYNDREGVTAGNDATSKLMFPLLPATVGAANIGWQLGRYYATSRSTALATAISIAAALVTYAGYQLGIYLTRRPQSPPHEVATILLLQNGRATRSRKAVNPAPFRTLHLSNFTPHDEIDVPVLSAVRTLLNRSALSSSCGMTLIAALAARIFDDRLDFVYPQINALFTSIMQAGSLEEIGFSGHHRGNSSEAGLIIWSAKTSIDLAQDIAARKITRPELRDALALLMHLTLRASGNGFPIINSLTEMKYHAVGLYYQWYINNRPSPVIRVKPPNLTLGEFNHRLEDKLRAAIAPYNAQNADVARLIQFLVFLEMPNVAIGILFDNGTAPGISKQNSYAIHADLALKNRGDELSFANYYAVIDQVKNEDIRIINLITHSEVFAAAFKKQGFIADIHRMVFAVEYDIAALENSIGNLGYIDRMAMITVAISSLGAQRRVPWTAKSTLPYPGNLSVEQAFKTIHNDFKYRESRSGRTGGGDSAQSSCRH</sequence>
<accession>A0ABY7HTF4</accession>
<organism evidence="2 3">
    <name type="scientific">Rouxiella chamberiensis</name>
    <dbReference type="NCBI Taxonomy" id="1513468"/>
    <lineage>
        <taxon>Bacteria</taxon>
        <taxon>Pseudomonadati</taxon>
        <taxon>Pseudomonadota</taxon>
        <taxon>Gammaproteobacteria</taxon>
        <taxon>Enterobacterales</taxon>
        <taxon>Yersiniaceae</taxon>
        <taxon>Rouxiella</taxon>
    </lineage>
</organism>
<dbReference type="Proteomes" id="UP001164712">
    <property type="component" value="Chromosome"/>
</dbReference>
<reference evidence="2" key="1">
    <citation type="submission" date="2022-12" db="EMBL/GenBank/DDBJ databases">
        <title>Complete genome sequence of an Australian strain of Rouxiella badensis DAR84756 and resolution of the R. badensis DSM100043 and R. chamberiensis DSM28324 genomes.</title>
        <authorList>
            <person name="Paul S."/>
            <person name="Anderson P.J."/>
            <person name="Maynard G."/>
            <person name="Dyall-Smith M."/>
            <person name="Kudinha T."/>
        </authorList>
    </citation>
    <scope>NUCLEOTIDE SEQUENCE</scope>
    <source>
        <strain evidence="2">DSM 28324</strain>
    </source>
</reference>
<proteinExistence type="predicted"/>
<dbReference type="EMBL" id="CP114058">
    <property type="protein sequence ID" value="WAT02699.1"/>
    <property type="molecule type" value="Genomic_DNA"/>
</dbReference>
<keyword evidence="3" id="KW-1185">Reference proteome</keyword>
<evidence type="ECO:0000313" key="2">
    <source>
        <dbReference type="EMBL" id="WAT02699.1"/>
    </source>
</evidence>
<evidence type="ECO:0000313" key="3">
    <source>
        <dbReference type="Proteomes" id="UP001164712"/>
    </source>
</evidence>
<protein>
    <submittedName>
        <fullName evidence="2">Uncharacterized protein</fullName>
    </submittedName>
</protein>
<gene>
    <name evidence="2" type="ORF">O1V66_09280</name>
</gene>
<dbReference type="RefSeq" id="WP_269128277.1">
    <property type="nucleotide sequence ID" value="NZ_CP114058.1"/>
</dbReference>